<dbReference type="HOGENOM" id="CLU_212012_0_0_3"/>
<evidence type="ECO:0000313" key="2">
    <source>
        <dbReference type="EMBL" id="AFZ46826.1"/>
    </source>
</evidence>
<proteinExistence type="predicted"/>
<feature type="region of interest" description="Disordered" evidence="1">
    <location>
        <begin position="25"/>
        <end position="48"/>
    </location>
</feature>
<dbReference type="EMBL" id="CP003940">
    <property type="protein sequence ID" value="AFZ46826.1"/>
    <property type="molecule type" value="Genomic_DNA"/>
</dbReference>
<name>K9YIP6_CYASC</name>
<accession>K9YIP6</accession>
<dbReference type="Proteomes" id="UP000010483">
    <property type="component" value="Chromosome"/>
</dbReference>
<organism evidence="2 3">
    <name type="scientific">Cyanobacterium stanieri (strain ATCC 29140 / PCC 7202)</name>
    <dbReference type="NCBI Taxonomy" id="292563"/>
    <lineage>
        <taxon>Bacteria</taxon>
        <taxon>Bacillati</taxon>
        <taxon>Cyanobacteriota</taxon>
        <taxon>Cyanophyceae</taxon>
        <taxon>Oscillatoriophycideae</taxon>
        <taxon>Chroococcales</taxon>
        <taxon>Geminocystaceae</taxon>
        <taxon>Cyanobacterium</taxon>
    </lineage>
</organism>
<gene>
    <name evidence="2" type="ordered locus">Cyast_0854</name>
</gene>
<dbReference type="KEGG" id="csn:Cyast_0854"/>
<reference evidence="3" key="1">
    <citation type="journal article" date="2013" name="Proc. Natl. Acad. Sci. U.S.A.">
        <title>Improving the coverage of the cyanobacterial phylum using diversity-driven genome sequencing.</title>
        <authorList>
            <person name="Shih P.M."/>
            <person name="Wu D."/>
            <person name="Latifi A."/>
            <person name="Axen S.D."/>
            <person name="Fewer D.P."/>
            <person name="Talla E."/>
            <person name="Calteau A."/>
            <person name="Cai F."/>
            <person name="Tandeau de Marsac N."/>
            <person name="Rippka R."/>
            <person name="Herdman M."/>
            <person name="Sivonen K."/>
            <person name="Coursin T."/>
            <person name="Laurent T."/>
            <person name="Goodwin L."/>
            <person name="Nolan M."/>
            <person name="Davenport K.W."/>
            <person name="Han C.S."/>
            <person name="Rubin E.M."/>
            <person name="Eisen J.A."/>
            <person name="Woyke T."/>
            <person name="Gugger M."/>
            <person name="Kerfeld C.A."/>
        </authorList>
    </citation>
    <scope>NUCLEOTIDE SEQUENCE [LARGE SCALE GENOMIC DNA]</scope>
    <source>
        <strain evidence="3">ATCC 29140 / PCC 7202</strain>
    </source>
</reference>
<dbReference type="BioCyc" id="CSTA292563:G1353-861-MONOMER"/>
<dbReference type="AlphaFoldDB" id="K9YIP6"/>
<protein>
    <submittedName>
        <fullName evidence="2">Uncharacterized protein</fullName>
    </submittedName>
</protein>
<sequence length="48" mass="5315">MNANNTIKTNNIGSVGQQARLLMRGDRKRTQNRQASMLSRVSAEVGLQ</sequence>
<evidence type="ECO:0000313" key="3">
    <source>
        <dbReference type="Proteomes" id="UP000010483"/>
    </source>
</evidence>
<dbReference type="STRING" id="292563.Cyast_0854"/>
<keyword evidence="3" id="KW-1185">Reference proteome</keyword>
<evidence type="ECO:0000256" key="1">
    <source>
        <dbReference type="SAM" id="MobiDB-lite"/>
    </source>
</evidence>